<organism evidence="1 2">
    <name type="scientific">Halodesulfovibrio marinisediminis DSM 17456</name>
    <dbReference type="NCBI Taxonomy" id="1121457"/>
    <lineage>
        <taxon>Bacteria</taxon>
        <taxon>Pseudomonadati</taxon>
        <taxon>Thermodesulfobacteriota</taxon>
        <taxon>Desulfovibrionia</taxon>
        <taxon>Desulfovibrionales</taxon>
        <taxon>Desulfovibrionaceae</taxon>
        <taxon>Halodesulfovibrio</taxon>
    </lineage>
</organism>
<dbReference type="EMBL" id="FSRG01000003">
    <property type="protein sequence ID" value="SIN76861.1"/>
    <property type="molecule type" value="Genomic_DNA"/>
</dbReference>
<evidence type="ECO:0000313" key="2">
    <source>
        <dbReference type="Proteomes" id="UP000184694"/>
    </source>
</evidence>
<dbReference type="RefSeq" id="WP_175565977.1">
    <property type="nucleotide sequence ID" value="NZ_FSRG01000003.1"/>
</dbReference>
<sequence>MSEKKCIAKNTMTTSLLSEMYKGATKASYFVTDNRDFSANDVKQFELLLSASNTQK</sequence>
<dbReference type="AlphaFoldDB" id="A0A1N6E1J0"/>
<reference evidence="2" key="1">
    <citation type="submission" date="2016-11" db="EMBL/GenBank/DDBJ databases">
        <authorList>
            <person name="Varghese N."/>
            <person name="Submissions S."/>
        </authorList>
    </citation>
    <scope>NUCLEOTIDE SEQUENCE [LARGE SCALE GENOMIC DNA]</scope>
    <source>
        <strain evidence="2">DSM 17456</strain>
    </source>
</reference>
<evidence type="ECO:0000313" key="1">
    <source>
        <dbReference type="EMBL" id="SIN76861.1"/>
    </source>
</evidence>
<proteinExistence type="predicted"/>
<accession>A0A1N6E1J0</accession>
<protein>
    <submittedName>
        <fullName evidence="1">Uncharacterized protein</fullName>
    </submittedName>
</protein>
<gene>
    <name evidence="1" type="ORF">SAMN02745161_0638</name>
</gene>
<name>A0A1N6E1J0_9BACT</name>
<keyword evidence="2" id="KW-1185">Reference proteome</keyword>
<dbReference type="Proteomes" id="UP000184694">
    <property type="component" value="Unassembled WGS sequence"/>
</dbReference>